<dbReference type="EMBL" id="OA567188">
    <property type="protein sequence ID" value="CAD7200020.1"/>
    <property type="molecule type" value="Genomic_DNA"/>
</dbReference>
<dbReference type="PANTHER" id="PTHR10742">
    <property type="entry name" value="FLAVIN MONOAMINE OXIDASE"/>
    <property type="match status" value="1"/>
</dbReference>
<dbReference type="InterPro" id="IPR050281">
    <property type="entry name" value="Flavin_monoamine_oxidase"/>
</dbReference>
<accession>A0A7R8ZB72</accession>
<dbReference type="Gene3D" id="1.10.8.60">
    <property type="match status" value="1"/>
</dbReference>
<proteinExistence type="predicted"/>
<gene>
    <name evidence="3" type="ORF">TDIB3V08_LOCUS6254</name>
</gene>
<sequence>MRLAQRLLEIARKQHIRTDMTALFALAEKTHNDIRSCLGLLHFFKSQKKGVKLSDIQRSSVGEKDMQKGLFAVWQEIFQIQRPRQKLIESQHTPRESELEPMPDLNSPEMKFGNMALPTREIVPVFAWKASVKDLGKTTLITPDWATNLDLPVTDSLVYCENDALDQWFPNLFGSLCPKKQCLGEPFENFYAELRALATPCEFGDQEDKLLRAQIILGVNSQSIKQHLLREDTTLHKVVEYCKSVELADKNLKTIEDGGGSSQSDIFKVSRKTTTPQTSQVQNRCHLQRTGQSRSWNNLQQTEPLRPDPKENLDHDRVRSFGDDMGELEGLKVTPPSSPNNKPGGIIASTSQSPNSEMNTVPLGTSLPNIVTRSGRIILWCQNFHTHYTLRMQSILRTVQSYGEYDRLMQGVYENFLKMNFKDSHLERVSTGLDWFAYMDVLNREIRSQQNYVLMPYIPYAFVLWHFLFSSLAWPKLSYPMCRQLDGDTRTSLSAPNRKFQLLAPKSQPEKIPPKVLIVGAGIAGLSAAERLTQLGFHQYVVLEATRRPGGRVQSCWLKDTTTEFGGPGICESGIGCPSFRKAAQRDLLKDLLCDNCPATALADAGVSDSPIDMTIRTRATLMFQGIEEEAELLLGRSCGTPLEDFLALRIEQELTRFPENQRYNAARVMYGLSRLAHCVNTDPHVVPCEETDRMFDCQLVDSCSADIPEGHESLLTPLLQAIPKCNILYGKSVMQILWGVTGVPNRRVLARCQDGQEFWADFVIITLPLGVLKRHATRMFCPTLPVSKMDAINNIGFSSASKFFLAYSSPLFPWIKQPLRYMWSEEDLETRKDWTRGLQSLQQVPGSNHVLTGWVIGKHAEEMERLPEQAVLDATTNLLREATGDQSFPPAAILSRSKWCTDPNFCGAYTHLIHNTTPKHHADLAAPVPAVCGVPPVLLFAGEATCPKHFSTVHGARLSGYREAENILHVLEVHGGYQLPGQSDLLDDEDDI</sequence>
<reference evidence="3" key="1">
    <citation type="submission" date="2020-11" db="EMBL/GenBank/DDBJ databases">
        <authorList>
            <person name="Tran Van P."/>
        </authorList>
    </citation>
    <scope>NUCLEOTIDE SEQUENCE</scope>
</reference>
<protein>
    <recommendedName>
        <fullName evidence="2">Amine oxidase domain-containing protein</fullName>
    </recommendedName>
</protein>
<evidence type="ECO:0000259" key="2">
    <source>
        <dbReference type="Pfam" id="PF01593"/>
    </source>
</evidence>
<dbReference type="PANTHER" id="PTHR10742:SF416">
    <property type="entry name" value="SPERMINE OXIDASE"/>
    <property type="match status" value="1"/>
</dbReference>
<dbReference type="Pfam" id="PF01593">
    <property type="entry name" value="Amino_oxidase"/>
    <property type="match status" value="1"/>
</dbReference>
<feature type="compositionally biased region" description="Polar residues" evidence="1">
    <location>
        <begin position="272"/>
        <end position="303"/>
    </location>
</feature>
<name>A0A7R8ZB72_TIMDO</name>
<dbReference type="Gene3D" id="3.50.50.60">
    <property type="entry name" value="FAD/NAD(P)-binding domain"/>
    <property type="match status" value="1"/>
</dbReference>
<organism evidence="3">
    <name type="scientific">Timema douglasi</name>
    <name type="common">Walking stick</name>
    <dbReference type="NCBI Taxonomy" id="61478"/>
    <lineage>
        <taxon>Eukaryota</taxon>
        <taxon>Metazoa</taxon>
        <taxon>Ecdysozoa</taxon>
        <taxon>Arthropoda</taxon>
        <taxon>Hexapoda</taxon>
        <taxon>Insecta</taxon>
        <taxon>Pterygota</taxon>
        <taxon>Neoptera</taxon>
        <taxon>Polyneoptera</taxon>
        <taxon>Phasmatodea</taxon>
        <taxon>Timematodea</taxon>
        <taxon>Timematoidea</taxon>
        <taxon>Timematidae</taxon>
        <taxon>Timema</taxon>
    </lineage>
</organism>
<evidence type="ECO:0000256" key="1">
    <source>
        <dbReference type="SAM" id="MobiDB-lite"/>
    </source>
</evidence>
<feature type="compositionally biased region" description="Polar residues" evidence="1">
    <location>
        <begin position="348"/>
        <end position="358"/>
    </location>
</feature>
<dbReference type="AlphaFoldDB" id="A0A7R8ZB72"/>
<evidence type="ECO:0000313" key="3">
    <source>
        <dbReference type="EMBL" id="CAD7200020.1"/>
    </source>
</evidence>
<feature type="domain" description="Amine oxidase" evidence="2">
    <location>
        <begin position="523"/>
        <end position="969"/>
    </location>
</feature>
<feature type="compositionally biased region" description="Basic and acidic residues" evidence="1">
    <location>
        <begin position="305"/>
        <end position="322"/>
    </location>
</feature>
<dbReference type="SUPFAM" id="SSF54373">
    <property type="entry name" value="FAD-linked reductases, C-terminal domain"/>
    <property type="match status" value="1"/>
</dbReference>
<dbReference type="Gene3D" id="3.90.660.10">
    <property type="match status" value="1"/>
</dbReference>
<feature type="region of interest" description="Disordered" evidence="1">
    <location>
        <begin position="272"/>
        <end position="358"/>
    </location>
</feature>
<dbReference type="GO" id="GO:0046592">
    <property type="term" value="F:polyamine oxidase activity"/>
    <property type="evidence" value="ECO:0007669"/>
    <property type="project" value="TreeGrafter"/>
</dbReference>
<dbReference type="SUPFAM" id="SSF51905">
    <property type="entry name" value="FAD/NAD(P)-binding domain"/>
    <property type="match status" value="1"/>
</dbReference>
<dbReference type="InterPro" id="IPR036188">
    <property type="entry name" value="FAD/NAD-bd_sf"/>
</dbReference>
<dbReference type="InterPro" id="IPR002937">
    <property type="entry name" value="Amino_oxidase"/>
</dbReference>